<sequence length="108" mass="12068">MHRQQTRAMEVRIAHGRDNYHGVVCSGAGLRSAELAEDARGNQGRRTSVMHADKGQTRNYGLFLGKTQEFAYHPPTVGKEKVQQERGPTRHRGAEAIVKLMERLEGEG</sequence>
<dbReference type="Proteomes" id="UP000289323">
    <property type="component" value="Unassembled WGS sequence"/>
</dbReference>
<name>A0A446BY94_9PEZI</name>
<feature type="non-terminal residue" evidence="1">
    <location>
        <position position="108"/>
    </location>
</feature>
<dbReference type="EMBL" id="OUUZ01000019">
    <property type="protein sequence ID" value="SPQ27465.1"/>
    <property type="molecule type" value="Genomic_DNA"/>
</dbReference>
<reference evidence="1 2" key="1">
    <citation type="submission" date="2018-04" db="EMBL/GenBank/DDBJ databases">
        <authorList>
            <person name="Huttner S."/>
            <person name="Dainat J."/>
        </authorList>
    </citation>
    <scope>NUCLEOTIDE SEQUENCE [LARGE SCALE GENOMIC DNA]</scope>
</reference>
<proteinExistence type="predicted"/>
<organism evidence="1 2">
    <name type="scientific">Thermothielavioides terrestris</name>
    <dbReference type="NCBI Taxonomy" id="2587410"/>
    <lineage>
        <taxon>Eukaryota</taxon>
        <taxon>Fungi</taxon>
        <taxon>Dikarya</taxon>
        <taxon>Ascomycota</taxon>
        <taxon>Pezizomycotina</taxon>
        <taxon>Sordariomycetes</taxon>
        <taxon>Sordariomycetidae</taxon>
        <taxon>Sordariales</taxon>
        <taxon>Chaetomiaceae</taxon>
        <taxon>Thermothielavioides</taxon>
    </lineage>
</organism>
<evidence type="ECO:0000313" key="1">
    <source>
        <dbReference type="EMBL" id="SPQ27465.1"/>
    </source>
</evidence>
<gene>
    <name evidence="1" type="ORF">TT172_LOCUS9884</name>
</gene>
<dbReference type="AlphaFoldDB" id="A0A446BY94"/>
<accession>A0A446BY94</accession>
<protein>
    <submittedName>
        <fullName evidence="1">807f82d2-9dc8-4966-99a3-7303003ff57d</fullName>
    </submittedName>
</protein>
<evidence type="ECO:0000313" key="2">
    <source>
        <dbReference type="Proteomes" id="UP000289323"/>
    </source>
</evidence>